<sequence>MAALETELDKSIRENNSTFFNKYEKYLFYFYTVCYNLPKAGNTCLESSFMIKGEAIANEETGKR</sequence>
<organism evidence="1 2">
    <name type="scientific">Paenibacillus cineris</name>
    <dbReference type="NCBI Taxonomy" id="237530"/>
    <lineage>
        <taxon>Bacteria</taxon>
        <taxon>Bacillati</taxon>
        <taxon>Bacillota</taxon>
        <taxon>Bacilli</taxon>
        <taxon>Bacillales</taxon>
        <taxon>Paenibacillaceae</taxon>
        <taxon>Paenibacillus</taxon>
    </lineage>
</organism>
<evidence type="ECO:0000313" key="1">
    <source>
        <dbReference type="EMBL" id="GIO55849.1"/>
    </source>
</evidence>
<name>A0ABQ4LH50_9BACL</name>
<accession>A0ABQ4LH50</accession>
<comment type="caution">
    <text evidence="1">The sequence shown here is derived from an EMBL/GenBank/DDBJ whole genome shotgun (WGS) entry which is preliminary data.</text>
</comment>
<evidence type="ECO:0000313" key="2">
    <source>
        <dbReference type="Proteomes" id="UP000676601"/>
    </source>
</evidence>
<protein>
    <submittedName>
        <fullName evidence="1">Uncharacterized protein</fullName>
    </submittedName>
</protein>
<gene>
    <name evidence="1" type="ORF">J21TS7_41670</name>
</gene>
<keyword evidence="2" id="KW-1185">Reference proteome</keyword>
<reference evidence="1 2" key="1">
    <citation type="submission" date="2021-03" db="EMBL/GenBank/DDBJ databases">
        <title>Antimicrobial resistance genes in bacteria isolated from Japanese honey, and their potential for conferring macrolide and lincosamide resistance in the American foulbrood pathogen Paenibacillus larvae.</title>
        <authorList>
            <person name="Okamoto M."/>
            <person name="Kumagai M."/>
            <person name="Kanamori H."/>
            <person name="Takamatsu D."/>
        </authorList>
    </citation>
    <scope>NUCLEOTIDE SEQUENCE [LARGE SCALE GENOMIC DNA]</scope>
    <source>
        <strain evidence="1 2">J21TS7</strain>
    </source>
</reference>
<proteinExistence type="predicted"/>
<dbReference type="EMBL" id="BORU01000001">
    <property type="protein sequence ID" value="GIO55849.1"/>
    <property type="molecule type" value="Genomic_DNA"/>
</dbReference>
<dbReference type="Proteomes" id="UP000676601">
    <property type="component" value="Unassembled WGS sequence"/>
</dbReference>